<evidence type="ECO:0000313" key="15">
    <source>
        <dbReference type="Proteomes" id="UP000565572"/>
    </source>
</evidence>
<dbReference type="SMART" id="SM00387">
    <property type="entry name" value="HATPase_c"/>
    <property type="match status" value="1"/>
</dbReference>
<evidence type="ECO:0000256" key="2">
    <source>
        <dbReference type="ARBA" id="ARBA00004236"/>
    </source>
</evidence>
<evidence type="ECO:0000256" key="3">
    <source>
        <dbReference type="ARBA" id="ARBA00012438"/>
    </source>
</evidence>
<dbReference type="RefSeq" id="WP_183338813.1">
    <property type="nucleotide sequence ID" value="NZ_JACHZG010000001.1"/>
</dbReference>
<name>A0A7W5JWC1_9ACTN</name>
<evidence type="ECO:0000256" key="7">
    <source>
        <dbReference type="ARBA" id="ARBA00022777"/>
    </source>
</evidence>
<dbReference type="InterPro" id="IPR003660">
    <property type="entry name" value="HAMP_dom"/>
</dbReference>
<dbReference type="AlphaFoldDB" id="A0A7W5JWC1"/>
<feature type="domain" description="Histidine kinase" evidence="12">
    <location>
        <begin position="276"/>
        <end position="485"/>
    </location>
</feature>
<dbReference type="Pfam" id="PF00512">
    <property type="entry name" value="HisKA"/>
    <property type="match status" value="1"/>
</dbReference>
<evidence type="ECO:0000259" key="12">
    <source>
        <dbReference type="PROSITE" id="PS50109"/>
    </source>
</evidence>
<accession>A0A7W5JWC1</accession>
<keyword evidence="8 11" id="KW-1133">Transmembrane helix</keyword>
<dbReference type="Pfam" id="PF02518">
    <property type="entry name" value="HATPase_c"/>
    <property type="match status" value="1"/>
</dbReference>
<evidence type="ECO:0000259" key="13">
    <source>
        <dbReference type="PROSITE" id="PS50885"/>
    </source>
</evidence>
<evidence type="ECO:0000256" key="4">
    <source>
        <dbReference type="ARBA" id="ARBA00022553"/>
    </source>
</evidence>
<dbReference type="PROSITE" id="PS50885">
    <property type="entry name" value="HAMP"/>
    <property type="match status" value="1"/>
</dbReference>
<evidence type="ECO:0000256" key="9">
    <source>
        <dbReference type="ARBA" id="ARBA00023012"/>
    </source>
</evidence>
<dbReference type="CDD" id="cd00082">
    <property type="entry name" value="HisKA"/>
    <property type="match status" value="1"/>
</dbReference>
<dbReference type="SUPFAM" id="SSF55874">
    <property type="entry name" value="ATPase domain of HSP90 chaperone/DNA topoisomerase II/histidine kinase"/>
    <property type="match status" value="1"/>
</dbReference>
<dbReference type="Gene3D" id="6.10.340.10">
    <property type="match status" value="1"/>
</dbReference>
<comment type="caution">
    <text evidence="14">The sequence shown here is derived from an EMBL/GenBank/DDBJ whole genome shotgun (WGS) entry which is preliminary data.</text>
</comment>
<keyword evidence="5" id="KW-0808">Transferase</keyword>
<dbReference type="SUPFAM" id="SSF158472">
    <property type="entry name" value="HAMP domain-like"/>
    <property type="match status" value="1"/>
</dbReference>
<proteinExistence type="predicted"/>
<comment type="subcellular location">
    <subcellularLocation>
        <location evidence="2">Cell membrane</location>
    </subcellularLocation>
</comment>
<dbReference type="InterPro" id="IPR005467">
    <property type="entry name" value="His_kinase_dom"/>
</dbReference>
<dbReference type="EMBL" id="JACHZG010000001">
    <property type="protein sequence ID" value="MBB3327526.1"/>
    <property type="molecule type" value="Genomic_DNA"/>
</dbReference>
<dbReference type="GO" id="GO:0000155">
    <property type="term" value="F:phosphorelay sensor kinase activity"/>
    <property type="evidence" value="ECO:0007669"/>
    <property type="project" value="InterPro"/>
</dbReference>
<dbReference type="InterPro" id="IPR036890">
    <property type="entry name" value="HATPase_C_sf"/>
</dbReference>
<dbReference type="InterPro" id="IPR003661">
    <property type="entry name" value="HisK_dim/P_dom"/>
</dbReference>
<evidence type="ECO:0000256" key="6">
    <source>
        <dbReference type="ARBA" id="ARBA00022692"/>
    </source>
</evidence>
<evidence type="ECO:0000313" key="14">
    <source>
        <dbReference type="EMBL" id="MBB3327526.1"/>
    </source>
</evidence>
<dbReference type="SMART" id="SM00304">
    <property type="entry name" value="HAMP"/>
    <property type="match status" value="1"/>
</dbReference>
<evidence type="ECO:0000256" key="8">
    <source>
        <dbReference type="ARBA" id="ARBA00022989"/>
    </source>
</evidence>
<protein>
    <recommendedName>
        <fullName evidence="3">histidine kinase</fullName>
        <ecNumber evidence="3">2.7.13.3</ecNumber>
    </recommendedName>
</protein>
<dbReference type="CDD" id="cd06225">
    <property type="entry name" value="HAMP"/>
    <property type="match status" value="1"/>
</dbReference>
<dbReference type="PRINTS" id="PR00344">
    <property type="entry name" value="BCTRLSENSOR"/>
</dbReference>
<evidence type="ECO:0000256" key="10">
    <source>
        <dbReference type="ARBA" id="ARBA00023136"/>
    </source>
</evidence>
<dbReference type="SUPFAM" id="SSF47384">
    <property type="entry name" value="Homodimeric domain of signal transducing histidine kinase"/>
    <property type="match status" value="1"/>
</dbReference>
<keyword evidence="4" id="KW-0597">Phosphoprotein</keyword>
<keyword evidence="10 11" id="KW-0472">Membrane</keyword>
<dbReference type="EC" id="2.7.13.3" evidence="3"/>
<evidence type="ECO:0000256" key="11">
    <source>
        <dbReference type="SAM" id="Phobius"/>
    </source>
</evidence>
<reference evidence="14 15" key="1">
    <citation type="submission" date="2020-08" db="EMBL/GenBank/DDBJ databases">
        <title>Sequencing the genomes of 1000 actinobacteria strains.</title>
        <authorList>
            <person name="Klenk H.-P."/>
        </authorList>
    </citation>
    <scope>NUCLEOTIDE SEQUENCE [LARGE SCALE GENOMIC DNA]</scope>
    <source>
        <strain evidence="14 15">DSM 11053</strain>
    </source>
</reference>
<dbReference type="Gene3D" id="1.10.287.130">
    <property type="match status" value="1"/>
</dbReference>
<dbReference type="InterPro" id="IPR050428">
    <property type="entry name" value="TCS_sensor_his_kinase"/>
</dbReference>
<comment type="catalytic activity">
    <reaction evidence="1">
        <text>ATP + protein L-histidine = ADP + protein N-phospho-L-histidine.</text>
        <dbReference type="EC" id="2.7.13.3"/>
    </reaction>
</comment>
<dbReference type="PANTHER" id="PTHR45436">
    <property type="entry name" value="SENSOR HISTIDINE KINASE YKOH"/>
    <property type="match status" value="1"/>
</dbReference>
<dbReference type="InterPro" id="IPR004358">
    <property type="entry name" value="Sig_transdc_His_kin-like_C"/>
</dbReference>
<keyword evidence="7 14" id="KW-0418">Kinase</keyword>
<gene>
    <name evidence="14" type="ORF">FHX39_002470</name>
</gene>
<feature type="transmembrane region" description="Helical" evidence="11">
    <location>
        <begin position="191"/>
        <end position="214"/>
    </location>
</feature>
<dbReference type="SMART" id="SM00388">
    <property type="entry name" value="HisKA"/>
    <property type="match status" value="1"/>
</dbReference>
<dbReference type="Pfam" id="PF00672">
    <property type="entry name" value="HAMP"/>
    <property type="match status" value="1"/>
</dbReference>
<sequence length="490" mass="51922">MRLATSGGTIDLAQVGAAPGGGMDAGGPGWLARRGSTIGVRGRSVAVAVVVVVVAMLVGGTGLVLVLEQSLEQAVEATGRARAAEVVSRIDANGVATTVASLGDESRTDAVTLVLDAEGTVVGSSRRSATTALSDQRPDIGDYDSVERDIDTLDEGGEWKVVTTAVTSANQTWYVQVAVPIRIQRDTVSTVAVLLVAGTPLLLVAVAVAVWVLVGRALRSVERIRTTVAEIDARALTARLEVPPTHDEIAALARTMNAMLDRLQASDRAQRAFVSDASHELRSPLATLSTAAELAGRTSDEDARTRLLDTMNAELVRMRGLVGNLMTLARTDAHDVVAHPTDVDLDDLVDHEARRLRTTSTLEVQTRIEPVRVHADPALLAQPLRNLVDNAERHAVRRVALTLLTEDGEAVIRVDNDGPAIDPADRERVFERFVRLDASRTRDAGGSGLGLAITRAGLSAQGGRVQVVDHPDGWCRFEVRLPLGPAATAT</sequence>
<feature type="domain" description="HAMP" evidence="13">
    <location>
        <begin position="215"/>
        <end position="268"/>
    </location>
</feature>
<dbReference type="InterPro" id="IPR003594">
    <property type="entry name" value="HATPase_dom"/>
</dbReference>
<keyword evidence="6 11" id="KW-0812">Transmembrane</keyword>
<dbReference type="GO" id="GO:0005886">
    <property type="term" value="C:plasma membrane"/>
    <property type="evidence" value="ECO:0007669"/>
    <property type="project" value="UniProtKB-SubCell"/>
</dbReference>
<dbReference type="Proteomes" id="UP000565572">
    <property type="component" value="Unassembled WGS sequence"/>
</dbReference>
<evidence type="ECO:0000256" key="1">
    <source>
        <dbReference type="ARBA" id="ARBA00000085"/>
    </source>
</evidence>
<organism evidence="14 15">
    <name type="scientific">Microlunatus antarcticus</name>
    <dbReference type="NCBI Taxonomy" id="53388"/>
    <lineage>
        <taxon>Bacteria</taxon>
        <taxon>Bacillati</taxon>
        <taxon>Actinomycetota</taxon>
        <taxon>Actinomycetes</taxon>
        <taxon>Propionibacteriales</taxon>
        <taxon>Propionibacteriaceae</taxon>
        <taxon>Microlunatus</taxon>
    </lineage>
</organism>
<keyword evidence="15" id="KW-1185">Reference proteome</keyword>
<dbReference type="PANTHER" id="PTHR45436:SF5">
    <property type="entry name" value="SENSOR HISTIDINE KINASE TRCS"/>
    <property type="match status" value="1"/>
</dbReference>
<dbReference type="Gene3D" id="3.30.565.10">
    <property type="entry name" value="Histidine kinase-like ATPase, C-terminal domain"/>
    <property type="match status" value="1"/>
</dbReference>
<evidence type="ECO:0000256" key="5">
    <source>
        <dbReference type="ARBA" id="ARBA00022679"/>
    </source>
</evidence>
<dbReference type="PROSITE" id="PS50109">
    <property type="entry name" value="HIS_KIN"/>
    <property type="match status" value="1"/>
</dbReference>
<keyword evidence="9" id="KW-0902">Two-component regulatory system</keyword>
<dbReference type="InterPro" id="IPR036097">
    <property type="entry name" value="HisK_dim/P_sf"/>
</dbReference>
<feature type="transmembrane region" description="Helical" evidence="11">
    <location>
        <begin position="45"/>
        <end position="67"/>
    </location>
</feature>